<comment type="caution">
    <text evidence="2">The sequence shown here is derived from an EMBL/GenBank/DDBJ whole genome shotgun (WGS) entry which is preliminary data.</text>
</comment>
<dbReference type="Gene3D" id="3.40.630.30">
    <property type="match status" value="1"/>
</dbReference>
<gene>
    <name evidence="2" type="ORF">PQR63_02070</name>
</gene>
<dbReference type="InterPro" id="IPR000182">
    <property type="entry name" value="GNAT_dom"/>
</dbReference>
<feature type="domain" description="N-acetyltransferase" evidence="1">
    <location>
        <begin position="27"/>
        <end position="193"/>
    </location>
</feature>
<dbReference type="PROSITE" id="PS51186">
    <property type="entry name" value="GNAT"/>
    <property type="match status" value="1"/>
</dbReference>
<accession>A0ABW8Z4G2</accession>
<evidence type="ECO:0000313" key="3">
    <source>
        <dbReference type="Proteomes" id="UP001629214"/>
    </source>
</evidence>
<proteinExistence type="predicted"/>
<dbReference type="RefSeq" id="WP_408165197.1">
    <property type="nucleotide sequence ID" value="NZ_JAQQFR010000001.1"/>
</dbReference>
<dbReference type="InterPro" id="IPR016181">
    <property type="entry name" value="Acyl_CoA_acyltransferase"/>
</dbReference>
<name>A0ABW8Z4G2_9BURK</name>
<dbReference type="SUPFAM" id="SSF55729">
    <property type="entry name" value="Acyl-CoA N-acyltransferases (Nat)"/>
    <property type="match status" value="1"/>
</dbReference>
<dbReference type="EMBL" id="JAQQFR010000001">
    <property type="protein sequence ID" value="MFL9877153.1"/>
    <property type="molecule type" value="Genomic_DNA"/>
</dbReference>
<dbReference type="CDD" id="cd04301">
    <property type="entry name" value="NAT_SF"/>
    <property type="match status" value="1"/>
</dbReference>
<evidence type="ECO:0000313" key="2">
    <source>
        <dbReference type="EMBL" id="MFL9877153.1"/>
    </source>
</evidence>
<evidence type="ECO:0000259" key="1">
    <source>
        <dbReference type="PROSITE" id="PS51186"/>
    </source>
</evidence>
<keyword evidence="3" id="KW-1185">Reference proteome</keyword>
<dbReference type="Proteomes" id="UP001629214">
    <property type="component" value="Unassembled WGS sequence"/>
</dbReference>
<organism evidence="2 3">
    <name type="scientific">Herbaspirillum rhizosphaerae</name>
    <dbReference type="NCBI Taxonomy" id="346179"/>
    <lineage>
        <taxon>Bacteria</taxon>
        <taxon>Pseudomonadati</taxon>
        <taxon>Pseudomonadota</taxon>
        <taxon>Betaproteobacteria</taxon>
        <taxon>Burkholderiales</taxon>
        <taxon>Oxalobacteraceae</taxon>
        <taxon>Herbaspirillum</taxon>
    </lineage>
</organism>
<protein>
    <submittedName>
        <fullName evidence="2">GNAT family N-acetyltransferase</fullName>
    </submittedName>
</protein>
<reference evidence="2 3" key="1">
    <citation type="journal article" date="2024" name="Chem. Sci.">
        <title>Discovery of megapolipeptins by genome mining of a Burkholderiales bacteria collection.</title>
        <authorList>
            <person name="Paulo B.S."/>
            <person name="Recchia M.J.J."/>
            <person name="Lee S."/>
            <person name="Fergusson C.H."/>
            <person name="Romanowski S.B."/>
            <person name="Hernandez A."/>
            <person name="Krull N."/>
            <person name="Liu D.Y."/>
            <person name="Cavanagh H."/>
            <person name="Bos A."/>
            <person name="Gray C.A."/>
            <person name="Murphy B.T."/>
            <person name="Linington R.G."/>
            <person name="Eustaquio A.S."/>
        </authorList>
    </citation>
    <scope>NUCLEOTIDE SEQUENCE [LARGE SCALE GENOMIC DNA]</scope>
    <source>
        <strain evidence="2 3">RL21-008-BIB-B</strain>
    </source>
</reference>
<dbReference type="Pfam" id="PF00583">
    <property type="entry name" value="Acetyltransf_1"/>
    <property type="match status" value="1"/>
</dbReference>
<sequence length="196" mass="21424">MNDPKAGDKKTSTPAHSGFSVRMLEAEDIAALTPVLREHVRDLHSGQVVESEVNAIQSYMQGAADEFGRTRRYLVAFNAEGTAIGCMALAVPEERMAQHFAGITGAPGTTSVELLNAFVATAYLRGQGIGRMLLEAICRMGAADGAHTLLINSGPRYRHSWAFYDRVCDSSHGFIDDYYGEGRHAKTWLKDLRTFA</sequence>